<dbReference type="FunFam" id="3.40.605.10:FF:000007">
    <property type="entry name" value="NAD/NADP-dependent betaine aldehyde dehydrogenase"/>
    <property type="match status" value="1"/>
</dbReference>
<comment type="similarity">
    <text evidence="1 4">Belongs to the aldehyde dehydrogenase family.</text>
</comment>
<dbReference type="InterPro" id="IPR016162">
    <property type="entry name" value="Ald_DH_N"/>
</dbReference>
<reference evidence="6 7" key="1">
    <citation type="journal article" date="2019" name="Fungal Biol. Biotechnol.">
        <title>Draft genome sequence of fastidious pathogen Ceratobasidium theobromae, which causes vascular-streak dieback in Theobroma cacao.</title>
        <authorList>
            <person name="Ali S.S."/>
            <person name="Asman A."/>
            <person name="Shao J."/>
            <person name="Firmansyah A.P."/>
            <person name="Susilo A.W."/>
            <person name="Rosmana A."/>
            <person name="McMahon P."/>
            <person name="Junaid M."/>
            <person name="Guest D."/>
            <person name="Kheng T.Y."/>
            <person name="Meinhardt L.W."/>
            <person name="Bailey B.A."/>
        </authorList>
    </citation>
    <scope>NUCLEOTIDE SEQUENCE [LARGE SCALE GENOMIC DNA]</scope>
    <source>
        <strain evidence="6 7">CT2</strain>
    </source>
</reference>
<keyword evidence="2 4" id="KW-0560">Oxidoreductase</keyword>
<dbReference type="SUPFAM" id="SSF53720">
    <property type="entry name" value="ALDH-like"/>
    <property type="match status" value="1"/>
</dbReference>
<dbReference type="InterPro" id="IPR015590">
    <property type="entry name" value="Aldehyde_DH_dom"/>
</dbReference>
<protein>
    <submittedName>
        <fullName evidence="6">Aldehyde dehydrogenase</fullName>
    </submittedName>
</protein>
<sequence length="471" mass="51029">MTEYTHIINGKPITSPKTLDVINPATQKKIAEVPIATKEQLDEAVAAARAALPGWAAKSEDERAGVLVQIAEIIGKNMEEYKQLLTSEQGKTLSQAGEELGSAILWLRETAKLRLPDNVIMDNEQMRVVERRVPIGVCAGIVPWNFPVFLCSWKLASALLAGNTFIIKPSPFTPLTTLRVKDICSLVPPGVINVLSGDDGLGPLITAHPGIDKVSFTGSTATGKKVMESASTSLKRVTLELGGNDPAIILPDVDVTKLAPELFWVALVNNGQASKRLYIHEKIYDQLRDELVKIAKSIKTGNGADPDSQLGPIQNILQYKRVVSFFDDAHANGYKFALGGEVNPNPTDGLFVPISIVDNPPENSKIVREEPFGPIVPLLKWNDEQDVIKRANDTKYGLTASVWGKDLEALERIAKQIQSGTVCINGFAPVTPFSSFGGHKESGLGVESGLEGLKTYANIQTLTYKKSPAFV</sequence>
<evidence type="ECO:0000256" key="1">
    <source>
        <dbReference type="ARBA" id="ARBA00009986"/>
    </source>
</evidence>
<dbReference type="EMBL" id="SSOP01000217">
    <property type="protein sequence ID" value="KAB5589902.1"/>
    <property type="molecule type" value="Genomic_DNA"/>
</dbReference>
<evidence type="ECO:0000313" key="7">
    <source>
        <dbReference type="Proteomes" id="UP000383932"/>
    </source>
</evidence>
<feature type="active site" evidence="3">
    <location>
        <position position="240"/>
    </location>
</feature>
<evidence type="ECO:0000256" key="3">
    <source>
        <dbReference type="PROSITE-ProRule" id="PRU10007"/>
    </source>
</evidence>
<dbReference type="AlphaFoldDB" id="A0A5N5QDS4"/>
<evidence type="ECO:0000313" key="6">
    <source>
        <dbReference type="EMBL" id="KAB5589902.1"/>
    </source>
</evidence>
<dbReference type="InterPro" id="IPR029510">
    <property type="entry name" value="Ald_DH_CS_GLU"/>
</dbReference>
<name>A0A5N5QDS4_9AGAM</name>
<dbReference type="InterPro" id="IPR044086">
    <property type="entry name" value="LUC3-like"/>
</dbReference>
<dbReference type="Pfam" id="PF00171">
    <property type="entry name" value="Aldedh"/>
    <property type="match status" value="1"/>
</dbReference>
<evidence type="ECO:0000259" key="5">
    <source>
        <dbReference type="Pfam" id="PF00171"/>
    </source>
</evidence>
<dbReference type="Proteomes" id="UP000383932">
    <property type="component" value="Unassembled WGS sequence"/>
</dbReference>
<comment type="caution">
    <text evidence="6">The sequence shown here is derived from an EMBL/GenBank/DDBJ whole genome shotgun (WGS) entry which is preliminary data.</text>
</comment>
<dbReference type="Gene3D" id="3.40.309.10">
    <property type="entry name" value="Aldehyde Dehydrogenase, Chain A, domain 2"/>
    <property type="match status" value="1"/>
</dbReference>
<evidence type="ECO:0000256" key="2">
    <source>
        <dbReference type="ARBA" id="ARBA00023002"/>
    </source>
</evidence>
<dbReference type="GO" id="GO:0016620">
    <property type="term" value="F:oxidoreductase activity, acting on the aldehyde or oxo group of donors, NAD or NADP as acceptor"/>
    <property type="evidence" value="ECO:0007669"/>
    <property type="project" value="InterPro"/>
</dbReference>
<dbReference type="InterPro" id="IPR016163">
    <property type="entry name" value="Ald_DH_C"/>
</dbReference>
<dbReference type="PROSITE" id="PS00687">
    <property type="entry name" value="ALDEHYDE_DEHYDR_GLU"/>
    <property type="match status" value="1"/>
</dbReference>
<dbReference type="Gene3D" id="3.40.605.10">
    <property type="entry name" value="Aldehyde Dehydrogenase, Chain A, domain 1"/>
    <property type="match status" value="1"/>
</dbReference>
<dbReference type="PANTHER" id="PTHR11699">
    <property type="entry name" value="ALDEHYDE DEHYDROGENASE-RELATED"/>
    <property type="match status" value="1"/>
</dbReference>
<dbReference type="CDD" id="cd07106">
    <property type="entry name" value="ALDH_AldA-AAD23400"/>
    <property type="match status" value="1"/>
</dbReference>
<accession>A0A5N5QDS4</accession>
<evidence type="ECO:0000256" key="4">
    <source>
        <dbReference type="RuleBase" id="RU003345"/>
    </source>
</evidence>
<proteinExistence type="inferred from homology"/>
<keyword evidence="7" id="KW-1185">Reference proteome</keyword>
<feature type="domain" description="Aldehyde dehydrogenase" evidence="5">
    <location>
        <begin position="17"/>
        <end position="461"/>
    </location>
</feature>
<organism evidence="6 7">
    <name type="scientific">Ceratobasidium theobromae</name>
    <dbReference type="NCBI Taxonomy" id="1582974"/>
    <lineage>
        <taxon>Eukaryota</taxon>
        <taxon>Fungi</taxon>
        <taxon>Dikarya</taxon>
        <taxon>Basidiomycota</taxon>
        <taxon>Agaricomycotina</taxon>
        <taxon>Agaricomycetes</taxon>
        <taxon>Cantharellales</taxon>
        <taxon>Ceratobasidiaceae</taxon>
        <taxon>Ceratobasidium</taxon>
    </lineage>
</organism>
<dbReference type="OrthoDB" id="310895at2759"/>
<dbReference type="InterPro" id="IPR016161">
    <property type="entry name" value="Ald_DH/histidinol_DH"/>
</dbReference>
<gene>
    <name evidence="6" type="ORF">CTheo_6645</name>
</gene>